<protein>
    <recommendedName>
        <fullName evidence="1">Integrase core domain-containing protein</fullName>
    </recommendedName>
</protein>
<dbReference type="PANTHER" id="PTHR46791">
    <property type="entry name" value="EXPRESSED PROTEIN"/>
    <property type="match status" value="1"/>
</dbReference>
<dbReference type="EMBL" id="JAYKXH010000021">
    <property type="protein sequence ID" value="KAK7130414.1"/>
    <property type="molecule type" value="Genomic_DNA"/>
</dbReference>
<gene>
    <name evidence="2" type="ORF">R3I93_019906</name>
</gene>
<evidence type="ECO:0000313" key="2">
    <source>
        <dbReference type="EMBL" id="KAK7130414.1"/>
    </source>
</evidence>
<comment type="caution">
    <text evidence="2">The sequence shown here is derived from an EMBL/GenBank/DDBJ whole genome shotgun (WGS) entry which is preliminary data.</text>
</comment>
<reference evidence="2 3" key="1">
    <citation type="submission" date="2024-02" db="EMBL/GenBank/DDBJ databases">
        <title>Chromosome-level genome assembly of the Eurasian Minnow (Phoxinus phoxinus).</title>
        <authorList>
            <person name="Oriowo T.O."/>
            <person name="Martin S."/>
            <person name="Stange M."/>
            <person name="Chrysostomakis Y."/>
            <person name="Brown T."/>
            <person name="Winkler S."/>
            <person name="Kukowka S."/>
            <person name="Myers E.W."/>
            <person name="Bohne A."/>
        </authorList>
    </citation>
    <scope>NUCLEOTIDE SEQUENCE [LARGE SCALE GENOMIC DNA]</scope>
    <source>
        <strain evidence="2">ZFMK-TIS-60720</strain>
        <tissue evidence="2">Whole Organism</tissue>
    </source>
</reference>
<dbReference type="AlphaFoldDB" id="A0AAN9CD74"/>
<sequence>MTHADIAANMSRMGVQRGCSVTSVRRFCEQNNLSRWGHSNSDLEMAVTRAINQTGPTYGRRMMTGYLSANGVRAGECRVGRVLRTVQQPYSEARRRGARNLNPVPYEAEYTGHKLHLDQNEKLVMFGVTHVLAVDGFSKKIVGHATMPVKNNLTIYEQVYRSAVLDNGMWDQVRVDHGKEFYLTLFMQEMLSGHRHNQERRPYLQTPSTSNHTVERMWPEINNRVNYPLKEVLVQMVDQEILDMNDDVVKYCVSNLTCQTSQIGVSRAVQAWNGHRIAGRGVPNRLAEGGCRAKIDEVFLPNASVAADMYHQEVGSTLTRLSMFGSDPITSAEDRASVEQHFTEQWPDISVLFDEAVNYNGTPFKNALMFLINTTKRFA</sequence>
<dbReference type="InterPro" id="IPR058913">
    <property type="entry name" value="Integrase_dom_put"/>
</dbReference>
<proteinExistence type="predicted"/>
<evidence type="ECO:0000313" key="3">
    <source>
        <dbReference type="Proteomes" id="UP001364617"/>
    </source>
</evidence>
<keyword evidence="3" id="KW-1185">Reference proteome</keyword>
<name>A0AAN9CD74_9TELE</name>
<organism evidence="2 3">
    <name type="scientific">Phoxinus phoxinus</name>
    <name type="common">Eurasian minnow</name>
    <dbReference type="NCBI Taxonomy" id="58324"/>
    <lineage>
        <taxon>Eukaryota</taxon>
        <taxon>Metazoa</taxon>
        <taxon>Chordata</taxon>
        <taxon>Craniata</taxon>
        <taxon>Vertebrata</taxon>
        <taxon>Euteleostomi</taxon>
        <taxon>Actinopterygii</taxon>
        <taxon>Neopterygii</taxon>
        <taxon>Teleostei</taxon>
        <taxon>Ostariophysi</taxon>
        <taxon>Cypriniformes</taxon>
        <taxon>Leuciscidae</taxon>
        <taxon>Phoxininae</taxon>
        <taxon>Phoxinus</taxon>
    </lineage>
</organism>
<dbReference type="Pfam" id="PF24764">
    <property type="entry name" value="rva_4"/>
    <property type="match status" value="1"/>
</dbReference>
<accession>A0AAN9CD74</accession>
<evidence type="ECO:0000259" key="1">
    <source>
        <dbReference type="Pfam" id="PF24764"/>
    </source>
</evidence>
<dbReference type="PANTHER" id="PTHR46791:SF5">
    <property type="entry name" value="CLR5 DOMAIN-CONTAINING PROTEIN-RELATED"/>
    <property type="match status" value="1"/>
</dbReference>
<dbReference type="Proteomes" id="UP001364617">
    <property type="component" value="Unassembled WGS sequence"/>
</dbReference>
<feature type="domain" description="Integrase core" evidence="1">
    <location>
        <begin position="115"/>
        <end position="278"/>
    </location>
</feature>